<feature type="compositionally biased region" description="Basic and acidic residues" evidence="1">
    <location>
        <begin position="36"/>
        <end position="51"/>
    </location>
</feature>
<keyword evidence="3" id="KW-1185">Reference proteome</keyword>
<reference evidence="2 3" key="1">
    <citation type="journal article" date="2020" name="Nature">
        <title>Six reference-quality genomes reveal evolution of bat adaptations.</title>
        <authorList>
            <person name="Jebb D."/>
            <person name="Huang Z."/>
            <person name="Pippel M."/>
            <person name="Hughes G.M."/>
            <person name="Lavrichenko K."/>
            <person name="Devanna P."/>
            <person name="Winkler S."/>
            <person name="Jermiin L.S."/>
            <person name="Skirmuntt E.C."/>
            <person name="Katzourakis A."/>
            <person name="Burkitt-Gray L."/>
            <person name="Ray D.A."/>
            <person name="Sullivan K.A.M."/>
            <person name="Roscito J.G."/>
            <person name="Kirilenko B.M."/>
            <person name="Davalos L.M."/>
            <person name="Corthals A.P."/>
            <person name="Power M.L."/>
            <person name="Jones G."/>
            <person name="Ransome R.D."/>
            <person name="Dechmann D.K.N."/>
            <person name="Locatelli A.G."/>
            <person name="Puechmaille S.J."/>
            <person name="Fedrigo O."/>
            <person name="Jarvis E.D."/>
            <person name="Hiller M."/>
            <person name="Vernes S.C."/>
            <person name="Myers E.W."/>
            <person name="Teeling E.C."/>
        </authorList>
    </citation>
    <scope>NUCLEOTIDE SEQUENCE [LARGE SCALE GENOMIC DNA]</scope>
    <source>
        <strain evidence="2">MRouAeg1</strain>
        <tissue evidence="2">Muscle</tissue>
    </source>
</reference>
<comment type="caution">
    <text evidence="2">The sequence shown here is derived from an EMBL/GenBank/DDBJ whole genome shotgun (WGS) entry which is preliminary data.</text>
</comment>
<evidence type="ECO:0000256" key="1">
    <source>
        <dbReference type="SAM" id="MobiDB-lite"/>
    </source>
</evidence>
<feature type="compositionally biased region" description="Basic and acidic residues" evidence="1">
    <location>
        <begin position="74"/>
        <end position="86"/>
    </location>
</feature>
<dbReference type="AlphaFoldDB" id="A0A7J8DEP7"/>
<dbReference type="EMBL" id="JACASE010000012">
    <property type="protein sequence ID" value="KAF6421638.1"/>
    <property type="molecule type" value="Genomic_DNA"/>
</dbReference>
<proteinExistence type="predicted"/>
<feature type="region of interest" description="Disordered" evidence="1">
    <location>
        <begin position="23"/>
        <end position="54"/>
    </location>
</feature>
<evidence type="ECO:0000313" key="2">
    <source>
        <dbReference type="EMBL" id="KAF6421638.1"/>
    </source>
</evidence>
<gene>
    <name evidence="2" type="ORF">HJG63_000502</name>
</gene>
<protein>
    <submittedName>
        <fullName evidence="2">A-kinase anchor inhibitor 1</fullName>
    </submittedName>
</protein>
<dbReference type="Proteomes" id="UP000593571">
    <property type="component" value="Unassembled WGS sequence"/>
</dbReference>
<feature type="region of interest" description="Disordered" evidence="1">
    <location>
        <begin position="70"/>
        <end position="103"/>
    </location>
</feature>
<organism evidence="2 3">
    <name type="scientific">Rousettus aegyptiacus</name>
    <name type="common">Egyptian fruit bat</name>
    <name type="synonym">Pteropus aegyptiacus</name>
    <dbReference type="NCBI Taxonomy" id="9407"/>
    <lineage>
        <taxon>Eukaryota</taxon>
        <taxon>Metazoa</taxon>
        <taxon>Chordata</taxon>
        <taxon>Craniata</taxon>
        <taxon>Vertebrata</taxon>
        <taxon>Euteleostomi</taxon>
        <taxon>Mammalia</taxon>
        <taxon>Eutheria</taxon>
        <taxon>Laurasiatheria</taxon>
        <taxon>Chiroptera</taxon>
        <taxon>Yinpterochiroptera</taxon>
        <taxon>Pteropodoidea</taxon>
        <taxon>Pteropodidae</taxon>
        <taxon>Rousettinae</taxon>
        <taxon>Rousettus</taxon>
    </lineage>
</organism>
<name>A0A7J8DEP7_ROUAE</name>
<accession>A0A7J8DEP7</accession>
<evidence type="ECO:0000313" key="3">
    <source>
        <dbReference type="Proteomes" id="UP000593571"/>
    </source>
</evidence>
<sequence>MGQRAVGFRLLRWESFLLTLPPLKKWQSDPPGSSQPEERSEKPGNEPEEVKLQNASRQIVQNAILQAVRQVSQESRRREERARDSRGSFQLGVGELTKKHEKK</sequence>